<keyword evidence="9 11" id="KW-0239">DNA-directed DNA polymerase</keyword>
<evidence type="ECO:0000259" key="14">
    <source>
        <dbReference type="Pfam" id="PF02768"/>
    </source>
</evidence>
<accession>A0A345Z249</accession>
<dbReference type="KEGG" id="salx:SALLE_v1c00020"/>
<evidence type="ECO:0000256" key="2">
    <source>
        <dbReference type="ARBA" id="ARBA00004496"/>
    </source>
</evidence>
<dbReference type="Gene3D" id="3.70.10.10">
    <property type="match status" value="1"/>
</dbReference>
<comment type="similarity">
    <text evidence="3 11">Belongs to the beta sliding clamp family.</text>
</comment>
<evidence type="ECO:0000256" key="4">
    <source>
        <dbReference type="ARBA" id="ARBA00011400"/>
    </source>
</evidence>
<name>A0A345Z249_9MOLU</name>
<evidence type="ECO:0000256" key="1">
    <source>
        <dbReference type="ARBA" id="ARBA00002266"/>
    </source>
</evidence>
<proteinExistence type="inferred from homology"/>
<dbReference type="InterPro" id="IPR001001">
    <property type="entry name" value="DNA_polIII_beta"/>
</dbReference>
<dbReference type="OrthoDB" id="8421503at2"/>
<evidence type="ECO:0000256" key="7">
    <source>
        <dbReference type="ARBA" id="ARBA00022695"/>
    </source>
</evidence>
<evidence type="ECO:0000259" key="12">
    <source>
        <dbReference type="Pfam" id="PF00712"/>
    </source>
</evidence>
<evidence type="ECO:0000313" key="16">
    <source>
        <dbReference type="Proteomes" id="UP000254792"/>
    </source>
</evidence>
<dbReference type="EMBL" id="CP031376">
    <property type="protein sequence ID" value="AXK50678.1"/>
    <property type="molecule type" value="Genomic_DNA"/>
</dbReference>
<dbReference type="Gene3D" id="3.10.150.10">
    <property type="entry name" value="DNA Polymerase III, subunit A, domain 2"/>
    <property type="match status" value="1"/>
</dbReference>
<dbReference type="AlphaFoldDB" id="A0A345Z249"/>
<dbReference type="GO" id="GO:0003677">
    <property type="term" value="F:DNA binding"/>
    <property type="evidence" value="ECO:0007669"/>
    <property type="project" value="UniProtKB-UniRule"/>
</dbReference>
<dbReference type="GO" id="GO:0008408">
    <property type="term" value="F:3'-5' exonuclease activity"/>
    <property type="evidence" value="ECO:0007669"/>
    <property type="project" value="InterPro"/>
</dbReference>
<dbReference type="InterPro" id="IPR022637">
    <property type="entry name" value="DNA_polIII_beta_cen"/>
</dbReference>
<reference evidence="15 16" key="1">
    <citation type="submission" date="2018-07" db="EMBL/GenBank/DDBJ databases">
        <title>Complete genome sequence of Spiroplasma alleghenense PLHS-1 (ATCC 51752).</title>
        <authorList>
            <person name="Chou L."/>
            <person name="Lee T.-Y."/>
            <person name="Tsai Y.-M."/>
            <person name="Kuo C.-H."/>
        </authorList>
    </citation>
    <scope>NUCLEOTIDE SEQUENCE [LARGE SCALE GENOMIC DNA]</scope>
    <source>
        <strain evidence="15 16">PLHS-1</strain>
    </source>
</reference>
<evidence type="ECO:0000256" key="6">
    <source>
        <dbReference type="ARBA" id="ARBA00022679"/>
    </source>
</evidence>
<evidence type="ECO:0000256" key="11">
    <source>
        <dbReference type="PIRNR" id="PIRNR000804"/>
    </source>
</evidence>
<evidence type="ECO:0000256" key="9">
    <source>
        <dbReference type="ARBA" id="ARBA00022932"/>
    </source>
</evidence>
<evidence type="ECO:0000313" key="15">
    <source>
        <dbReference type="EMBL" id="AXK50678.1"/>
    </source>
</evidence>
<dbReference type="PANTHER" id="PTHR30478:SF0">
    <property type="entry name" value="BETA SLIDING CLAMP"/>
    <property type="match status" value="1"/>
</dbReference>
<evidence type="ECO:0000259" key="13">
    <source>
        <dbReference type="Pfam" id="PF02767"/>
    </source>
</evidence>
<protein>
    <recommendedName>
        <fullName evidence="11">Beta sliding clamp</fullName>
    </recommendedName>
</protein>
<evidence type="ECO:0000256" key="8">
    <source>
        <dbReference type="ARBA" id="ARBA00022705"/>
    </source>
</evidence>
<comment type="subcellular location">
    <subcellularLocation>
        <location evidence="2 11">Cytoplasm</location>
    </subcellularLocation>
</comment>
<dbReference type="GO" id="GO:0005737">
    <property type="term" value="C:cytoplasm"/>
    <property type="evidence" value="ECO:0007669"/>
    <property type="project" value="UniProtKB-SubCell"/>
</dbReference>
<feature type="domain" description="DNA polymerase III beta sliding clamp central" evidence="13">
    <location>
        <begin position="134"/>
        <end position="246"/>
    </location>
</feature>
<dbReference type="PANTHER" id="PTHR30478">
    <property type="entry name" value="DNA POLYMERASE III SUBUNIT BETA"/>
    <property type="match status" value="1"/>
</dbReference>
<keyword evidence="10" id="KW-0238">DNA-binding</keyword>
<keyword evidence="5 11" id="KW-0963">Cytoplasm</keyword>
<dbReference type="InterPro" id="IPR022635">
    <property type="entry name" value="DNA_polIII_beta_C"/>
</dbReference>
<evidence type="ECO:0000256" key="5">
    <source>
        <dbReference type="ARBA" id="ARBA00022490"/>
    </source>
</evidence>
<dbReference type="GO" id="GO:0009360">
    <property type="term" value="C:DNA polymerase III complex"/>
    <property type="evidence" value="ECO:0007669"/>
    <property type="project" value="InterPro"/>
</dbReference>
<dbReference type="SMART" id="SM00480">
    <property type="entry name" value="POL3Bc"/>
    <property type="match status" value="1"/>
</dbReference>
<dbReference type="InterPro" id="IPR022634">
    <property type="entry name" value="DNA_polIII_beta_N"/>
</dbReference>
<dbReference type="SUPFAM" id="SSF55979">
    <property type="entry name" value="DNA clamp"/>
    <property type="match status" value="3"/>
</dbReference>
<gene>
    <name evidence="15" type="primary">dnaN</name>
    <name evidence="15" type="ORF">SALLE_v1c00020</name>
</gene>
<organism evidence="15 16">
    <name type="scientific">Spiroplasma alleghenense</name>
    <dbReference type="NCBI Taxonomy" id="216931"/>
    <lineage>
        <taxon>Bacteria</taxon>
        <taxon>Bacillati</taxon>
        <taxon>Mycoplasmatota</taxon>
        <taxon>Mollicutes</taxon>
        <taxon>Entomoplasmatales</taxon>
        <taxon>Spiroplasmataceae</taxon>
        <taxon>Spiroplasma</taxon>
    </lineage>
</organism>
<keyword evidence="16" id="KW-1185">Reference proteome</keyword>
<dbReference type="RefSeq" id="WP_115557609.1">
    <property type="nucleotide sequence ID" value="NZ_CP031376.1"/>
</dbReference>
<keyword evidence="7 11" id="KW-0548">Nucleotidyltransferase</keyword>
<keyword evidence="8 11" id="KW-0235">DNA replication</keyword>
<dbReference type="Pfam" id="PF02768">
    <property type="entry name" value="DNA_pol3_beta_3"/>
    <property type="match status" value="1"/>
</dbReference>
<sequence>MNFKIKKNVLLDELVKVAKIIDYKTLNPVLLGTLIEVGVDDVSLITSDGSISIKSVISKKDSGLDITEAGSILIKGRYLIEILRRSDDKFVEIILVENNIIKVSGEKAEFQLNILNRDDYPLLGFREKGNEFEIKGSVLKKAMMQTMISIDEFNKKISLTGLNFNFKKNELFISGTDSYRLSQKKIIFEKEVSNLDINIPIKTVSEFIKIVTDKDIVRFIQSEGYVTFIFGNTIFQSTILEGQFPDINAAFPRDFNSIVTLGNREFSKVISRADIPNEENTSAVVNFKLVGDTIWVKSNIHQIGNFEEKFQEFDLKGLDEQNISFNSKFFMDAVKTFDTKVLELKIIDNKKPIVITSPEEPELVQLVLPMFIN</sequence>
<dbReference type="Pfam" id="PF02767">
    <property type="entry name" value="DNA_pol3_beta_2"/>
    <property type="match status" value="1"/>
</dbReference>
<dbReference type="Pfam" id="PF00712">
    <property type="entry name" value="DNA_pol3_beta"/>
    <property type="match status" value="1"/>
</dbReference>
<evidence type="ECO:0000256" key="3">
    <source>
        <dbReference type="ARBA" id="ARBA00010752"/>
    </source>
</evidence>
<dbReference type="InterPro" id="IPR046938">
    <property type="entry name" value="DNA_clamp_sf"/>
</dbReference>
<comment type="subunit">
    <text evidence="4">Forms a ring-shaped head-to-tail homodimer around DNA which binds and tethers DNA polymerases and other proteins to the DNA. The DNA replisome complex has a single clamp-loading complex (3 tau and 1 each of delta, delta', psi and chi subunits) which binds 3 Pol III cores (1 core on the leading strand and 2 on the lagging strand) each with a beta sliding clamp dimer. Additional proteins in the replisome are other copies of gamma, psi and chi, Ssb, DNA helicase and RNA primase.</text>
</comment>
<dbReference type="NCBIfam" id="TIGR00663">
    <property type="entry name" value="dnan"/>
    <property type="match status" value="1"/>
</dbReference>
<dbReference type="GO" id="GO:0006271">
    <property type="term" value="P:DNA strand elongation involved in DNA replication"/>
    <property type="evidence" value="ECO:0007669"/>
    <property type="project" value="TreeGrafter"/>
</dbReference>
<feature type="domain" description="DNA polymerase III beta sliding clamp N-terminal" evidence="12">
    <location>
        <begin position="1"/>
        <end position="123"/>
    </location>
</feature>
<dbReference type="Proteomes" id="UP000254792">
    <property type="component" value="Chromosome"/>
</dbReference>
<evidence type="ECO:0000256" key="10">
    <source>
        <dbReference type="ARBA" id="ARBA00023125"/>
    </source>
</evidence>
<keyword evidence="6 11" id="KW-0808">Transferase</keyword>
<feature type="domain" description="DNA polymerase III beta sliding clamp C-terminal" evidence="14">
    <location>
        <begin position="250"/>
        <end position="370"/>
    </location>
</feature>
<dbReference type="GO" id="GO:0003887">
    <property type="term" value="F:DNA-directed DNA polymerase activity"/>
    <property type="evidence" value="ECO:0007669"/>
    <property type="project" value="UniProtKB-UniRule"/>
</dbReference>
<dbReference type="CDD" id="cd00140">
    <property type="entry name" value="beta_clamp"/>
    <property type="match status" value="1"/>
</dbReference>
<dbReference type="PIRSF" id="PIRSF000804">
    <property type="entry name" value="DNA_pol_III_b"/>
    <property type="match status" value="1"/>
</dbReference>
<comment type="function">
    <text evidence="1 11">Confers DNA tethering and processivity to DNA polymerases and other proteins. Acts as a clamp, forming a ring around DNA (a reaction catalyzed by the clamp-loading complex) which diffuses in an ATP-independent manner freely and bidirectionally along dsDNA. Initially characterized for its ability to contact the catalytic subunit of DNA polymerase III (Pol III), a complex, multichain enzyme responsible for most of the replicative synthesis in bacteria; Pol III exhibits 3'-5' exonuclease proofreading activity. The beta chain is required for initiation of replication as well as for processivity of DNA replication.</text>
</comment>